<dbReference type="InterPro" id="IPR000182">
    <property type="entry name" value="GNAT_dom"/>
</dbReference>
<gene>
    <name evidence="4" type="ORF">GCM10007414_01420</name>
</gene>
<comment type="caution">
    <text evidence="4">The sequence shown here is derived from an EMBL/GenBank/DDBJ whole genome shotgun (WGS) entry which is preliminary data.</text>
</comment>
<dbReference type="InterPro" id="IPR050832">
    <property type="entry name" value="Bact_Acetyltransf"/>
</dbReference>
<accession>A0ABQ1HWE5</accession>
<dbReference type="SUPFAM" id="SSF55729">
    <property type="entry name" value="Acyl-CoA N-acyltransferases (Nat)"/>
    <property type="match status" value="1"/>
</dbReference>
<evidence type="ECO:0000256" key="1">
    <source>
        <dbReference type="ARBA" id="ARBA00022679"/>
    </source>
</evidence>
<dbReference type="PANTHER" id="PTHR43877">
    <property type="entry name" value="AMINOALKYLPHOSPHONATE N-ACETYLTRANSFERASE-RELATED-RELATED"/>
    <property type="match status" value="1"/>
</dbReference>
<sequence>MPIQKIVDVNWPQIVELQGQVYLSVEPETLQVLKSKWLNSPDSCFIYQEQGEVIGYLLAHAWHGQTPPKLFKPLTTNSQASVLFLHDLAVAKAAAGRGIGKSLFTHLLKTALAKGYQQIMLVAVQDSFPFWQKQGFTTVNQPVDPSYGEAAQLMIKPLVV</sequence>
<name>A0ABQ1HWE5_9ALTE</name>
<protein>
    <submittedName>
        <fullName evidence="4">N-acetyltransferase</fullName>
    </submittedName>
</protein>
<dbReference type="EMBL" id="BMDY01000001">
    <property type="protein sequence ID" value="GGA92490.1"/>
    <property type="molecule type" value="Genomic_DNA"/>
</dbReference>
<dbReference type="Gene3D" id="3.40.630.30">
    <property type="match status" value="1"/>
</dbReference>
<evidence type="ECO:0000259" key="3">
    <source>
        <dbReference type="PROSITE" id="PS51186"/>
    </source>
</evidence>
<feature type="domain" description="N-acetyltransferase" evidence="3">
    <location>
        <begin position="1"/>
        <end position="159"/>
    </location>
</feature>
<evidence type="ECO:0000313" key="4">
    <source>
        <dbReference type="EMBL" id="GGA92490.1"/>
    </source>
</evidence>
<keyword evidence="1" id="KW-0808">Transferase</keyword>
<proteinExistence type="predicted"/>
<dbReference type="Pfam" id="PF00583">
    <property type="entry name" value="Acetyltransf_1"/>
    <property type="match status" value="1"/>
</dbReference>
<keyword evidence="5" id="KW-1185">Reference proteome</keyword>
<evidence type="ECO:0000313" key="5">
    <source>
        <dbReference type="Proteomes" id="UP000651977"/>
    </source>
</evidence>
<dbReference type="CDD" id="cd04301">
    <property type="entry name" value="NAT_SF"/>
    <property type="match status" value="1"/>
</dbReference>
<reference evidence="5" key="1">
    <citation type="journal article" date="2019" name="Int. J. Syst. Evol. Microbiol.">
        <title>The Global Catalogue of Microorganisms (GCM) 10K type strain sequencing project: providing services to taxonomists for standard genome sequencing and annotation.</title>
        <authorList>
            <consortium name="The Broad Institute Genomics Platform"/>
            <consortium name="The Broad Institute Genome Sequencing Center for Infectious Disease"/>
            <person name="Wu L."/>
            <person name="Ma J."/>
        </authorList>
    </citation>
    <scope>NUCLEOTIDE SEQUENCE [LARGE SCALE GENOMIC DNA]</scope>
    <source>
        <strain evidence="5">CGMCC 1.10131</strain>
    </source>
</reference>
<dbReference type="Proteomes" id="UP000651977">
    <property type="component" value="Unassembled WGS sequence"/>
</dbReference>
<organism evidence="4 5">
    <name type="scientific">Agarivorans gilvus</name>
    <dbReference type="NCBI Taxonomy" id="680279"/>
    <lineage>
        <taxon>Bacteria</taxon>
        <taxon>Pseudomonadati</taxon>
        <taxon>Pseudomonadota</taxon>
        <taxon>Gammaproteobacteria</taxon>
        <taxon>Alteromonadales</taxon>
        <taxon>Alteromonadaceae</taxon>
        <taxon>Agarivorans</taxon>
    </lineage>
</organism>
<dbReference type="InterPro" id="IPR016181">
    <property type="entry name" value="Acyl_CoA_acyltransferase"/>
</dbReference>
<keyword evidence="2" id="KW-0012">Acyltransferase</keyword>
<dbReference type="RefSeq" id="WP_055731757.1">
    <property type="nucleotide sequence ID" value="NZ_BMDY01000001.1"/>
</dbReference>
<evidence type="ECO:0000256" key="2">
    <source>
        <dbReference type="ARBA" id="ARBA00023315"/>
    </source>
</evidence>
<dbReference type="PROSITE" id="PS51186">
    <property type="entry name" value="GNAT"/>
    <property type="match status" value="1"/>
</dbReference>